<dbReference type="AlphaFoldDB" id="A0AAV3RJ81"/>
<evidence type="ECO:0000313" key="3">
    <source>
        <dbReference type="Proteomes" id="UP001454036"/>
    </source>
</evidence>
<evidence type="ECO:0000313" key="2">
    <source>
        <dbReference type="EMBL" id="GAA0175306.1"/>
    </source>
</evidence>
<dbReference type="PANTHER" id="PTHR11439:SF486">
    <property type="entry name" value="RLK (RECEPTOR-LIKE KINASE) PROTEIN, PUTATIVE-RELATED"/>
    <property type="match status" value="1"/>
</dbReference>
<dbReference type="EMBL" id="BAABME010009521">
    <property type="protein sequence ID" value="GAA0175306.1"/>
    <property type="molecule type" value="Genomic_DNA"/>
</dbReference>
<organism evidence="2 3">
    <name type="scientific">Lithospermum erythrorhizon</name>
    <name type="common">Purple gromwell</name>
    <name type="synonym">Lithospermum officinale var. erythrorhizon</name>
    <dbReference type="NCBI Taxonomy" id="34254"/>
    <lineage>
        <taxon>Eukaryota</taxon>
        <taxon>Viridiplantae</taxon>
        <taxon>Streptophyta</taxon>
        <taxon>Embryophyta</taxon>
        <taxon>Tracheophyta</taxon>
        <taxon>Spermatophyta</taxon>
        <taxon>Magnoliopsida</taxon>
        <taxon>eudicotyledons</taxon>
        <taxon>Gunneridae</taxon>
        <taxon>Pentapetalae</taxon>
        <taxon>asterids</taxon>
        <taxon>lamiids</taxon>
        <taxon>Boraginales</taxon>
        <taxon>Boraginaceae</taxon>
        <taxon>Boraginoideae</taxon>
        <taxon>Lithospermeae</taxon>
        <taxon>Lithospermum</taxon>
    </lineage>
</organism>
<evidence type="ECO:0000259" key="1">
    <source>
        <dbReference type="Pfam" id="PF07727"/>
    </source>
</evidence>
<keyword evidence="3" id="KW-1185">Reference proteome</keyword>
<feature type="domain" description="Reverse transcriptase Ty1/copia-type" evidence="1">
    <location>
        <begin position="1"/>
        <end position="56"/>
    </location>
</feature>
<dbReference type="Pfam" id="PF07727">
    <property type="entry name" value="RVT_2"/>
    <property type="match status" value="1"/>
</dbReference>
<dbReference type="Proteomes" id="UP001454036">
    <property type="component" value="Unassembled WGS sequence"/>
</dbReference>
<name>A0AAV3RJ81_LITER</name>
<dbReference type="PANTHER" id="PTHR11439">
    <property type="entry name" value="GAG-POL-RELATED RETROTRANSPOSON"/>
    <property type="match status" value="1"/>
</dbReference>
<gene>
    <name evidence="2" type="ORF">LIER_28500</name>
</gene>
<sequence>MEAEFEMSMIGELKYFLGFQINQMEDSIFILQAKYAKNIVKKFGLETAKSKRTPIATHVKVTKNEDGKSVDISIYRSMIGSLIHLITSRPDIAHYVGVYERYQVDPKESHLNLVKRILMYIQGTFNHGLLYTFDTNSSLVGYCDADSVENTEDRKSTSGGLDVNQFEYLRTTLGLCVIDK</sequence>
<reference evidence="2 3" key="1">
    <citation type="submission" date="2024-01" db="EMBL/GenBank/DDBJ databases">
        <title>The complete chloroplast genome sequence of Lithospermum erythrorhizon: insights into the phylogenetic relationship among Boraginaceae species and the maternal lineages of purple gromwells.</title>
        <authorList>
            <person name="Okada T."/>
            <person name="Watanabe K."/>
        </authorList>
    </citation>
    <scope>NUCLEOTIDE SEQUENCE [LARGE SCALE GENOMIC DNA]</scope>
</reference>
<proteinExistence type="predicted"/>
<protein>
    <recommendedName>
        <fullName evidence="1">Reverse transcriptase Ty1/copia-type domain-containing protein</fullName>
    </recommendedName>
</protein>
<dbReference type="InterPro" id="IPR013103">
    <property type="entry name" value="RVT_2"/>
</dbReference>
<accession>A0AAV3RJ81</accession>
<comment type="caution">
    <text evidence="2">The sequence shown here is derived from an EMBL/GenBank/DDBJ whole genome shotgun (WGS) entry which is preliminary data.</text>
</comment>